<sequence length="98" mass="11214">MSDDQSFACVEQFLGEEKLRSCRRPRGMSTKTGRTNQLFISEARSAALLSCKPKIVITRQKPTALSVFTSSNQRDACQLRLACLWWEQKFKIEILLIC</sequence>
<dbReference type="GO" id="GO:0016874">
    <property type="term" value="F:ligase activity"/>
    <property type="evidence" value="ECO:0007669"/>
    <property type="project" value="UniProtKB-KW"/>
</dbReference>
<keyword evidence="2" id="KW-1185">Reference proteome</keyword>
<gene>
    <name evidence="1" type="ORF">TSPI_00538</name>
</gene>
<organism evidence="1 2">
    <name type="scientific">Trichinella spiralis</name>
    <name type="common">Trichina worm</name>
    <dbReference type="NCBI Taxonomy" id="6334"/>
    <lineage>
        <taxon>Eukaryota</taxon>
        <taxon>Metazoa</taxon>
        <taxon>Ecdysozoa</taxon>
        <taxon>Nematoda</taxon>
        <taxon>Enoplea</taxon>
        <taxon>Dorylaimia</taxon>
        <taxon>Trichinellida</taxon>
        <taxon>Trichinellidae</taxon>
        <taxon>Trichinella</taxon>
    </lineage>
</organism>
<protein>
    <submittedName>
        <fullName evidence="1">CoA ligase</fullName>
    </submittedName>
</protein>
<accession>A0ABR3KS18</accession>
<evidence type="ECO:0000313" key="2">
    <source>
        <dbReference type="Proteomes" id="UP001558632"/>
    </source>
</evidence>
<reference evidence="1 2" key="1">
    <citation type="submission" date="2024-07" db="EMBL/GenBank/DDBJ databases">
        <title>Enhanced genomic and transcriptomic resources for Trichinella pseudospiralis and T. spiralis underpin the discovery of pronounced molecular differences between stages and species.</title>
        <authorList>
            <person name="Pasi K.K."/>
            <person name="La Rosa G."/>
            <person name="Gomez-Morales M.A."/>
            <person name="Tosini F."/>
            <person name="Sumanam S."/>
            <person name="Young N.D."/>
            <person name="Chang B.C."/>
            <person name="Robin G.B."/>
        </authorList>
    </citation>
    <scope>NUCLEOTIDE SEQUENCE [LARGE SCALE GENOMIC DNA]</scope>
    <source>
        <strain evidence="1">ISS534</strain>
    </source>
</reference>
<comment type="caution">
    <text evidence="1">The sequence shown here is derived from an EMBL/GenBank/DDBJ whole genome shotgun (WGS) entry which is preliminary data.</text>
</comment>
<proteinExistence type="predicted"/>
<name>A0ABR3KS18_TRISP</name>
<dbReference type="Proteomes" id="UP001558632">
    <property type="component" value="Unassembled WGS sequence"/>
</dbReference>
<keyword evidence="1" id="KW-0436">Ligase</keyword>
<evidence type="ECO:0000313" key="1">
    <source>
        <dbReference type="EMBL" id="KAL1242409.1"/>
    </source>
</evidence>
<dbReference type="EMBL" id="JBEUSY010000207">
    <property type="protein sequence ID" value="KAL1242409.1"/>
    <property type="molecule type" value="Genomic_DNA"/>
</dbReference>